<feature type="domain" description="HTH La-type RNA-binding" evidence="7">
    <location>
        <begin position="156"/>
        <end position="247"/>
    </location>
</feature>
<evidence type="ECO:0000256" key="3">
    <source>
        <dbReference type="ARBA" id="ARBA00023242"/>
    </source>
</evidence>
<evidence type="ECO:0000259" key="7">
    <source>
        <dbReference type="PROSITE" id="PS50961"/>
    </source>
</evidence>
<comment type="subcellular location">
    <subcellularLocation>
        <location evidence="1">Nucleus</location>
    </subcellularLocation>
</comment>
<dbReference type="Gene3D" id="3.30.70.330">
    <property type="match status" value="1"/>
</dbReference>
<dbReference type="PRINTS" id="PR00302">
    <property type="entry name" value="LUPUSLA"/>
</dbReference>
<dbReference type="GO" id="GO:0006396">
    <property type="term" value="P:RNA processing"/>
    <property type="evidence" value="ECO:0007669"/>
    <property type="project" value="InterPro"/>
</dbReference>
<dbReference type="PROSITE" id="PS50961">
    <property type="entry name" value="HTH_LA"/>
    <property type="match status" value="1"/>
</dbReference>
<evidence type="ECO:0000313" key="10">
    <source>
        <dbReference type="Proteomes" id="UP000078540"/>
    </source>
</evidence>
<keyword evidence="10" id="KW-1185">Reference proteome</keyword>
<dbReference type="Pfam" id="PF05383">
    <property type="entry name" value="La"/>
    <property type="match status" value="1"/>
</dbReference>
<feature type="compositionally biased region" description="Polar residues" evidence="5">
    <location>
        <begin position="40"/>
        <end position="58"/>
    </location>
</feature>
<keyword evidence="3" id="KW-0539">Nucleus</keyword>
<dbReference type="InterPro" id="IPR006630">
    <property type="entry name" value="La_HTH"/>
</dbReference>
<keyword evidence="2 4" id="KW-0694">RNA-binding</keyword>
<evidence type="ECO:0000259" key="6">
    <source>
        <dbReference type="PROSITE" id="PS50102"/>
    </source>
</evidence>
<dbReference type="PROSITE" id="PS50102">
    <property type="entry name" value="RRM"/>
    <property type="match status" value="1"/>
</dbReference>
<reference evidence="9 10" key="1">
    <citation type="submission" date="2015-09" db="EMBL/GenBank/DDBJ databases">
        <title>Atta colombica WGS genome.</title>
        <authorList>
            <person name="Nygaard S."/>
            <person name="Hu H."/>
            <person name="Boomsma J."/>
            <person name="Zhang G."/>
        </authorList>
    </citation>
    <scope>NUCLEOTIDE SEQUENCE [LARGE SCALE GENOMIC DNA]</scope>
    <source>
        <strain evidence="9">Treedump-2</strain>
        <tissue evidence="9">Whole body</tissue>
    </source>
</reference>
<feature type="domain" description="RRM" evidence="6">
    <location>
        <begin position="253"/>
        <end position="346"/>
    </location>
</feature>
<gene>
    <name evidence="9" type="ORF">ALC53_14130</name>
</gene>
<dbReference type="STRING" id="520822.A0A195ATX5"/>
<dbReference type="GO" id="GO:0003729">
    <property type="term" value="F:mRNA binding"/>
    <property type="evidence" value="ECO:0007669"/>
    <property type="project" value="TreeGrafter"/>
</dbReference>
<dbReference type="EMBL" id="KQ976745">
    <property type="protein sequence ID" value="KYM75434.1"/>
    <property type="molecule type" value="Genomic_DNA"/>
</dbReference>
<feature type="compositionally biased region" description="Low complexity" evidence="5">
    <location>
        <begin position="68"/>
        <end position="79"/>
    </location>
</feature>
<feature type="compositionally biased region" description="Basic and acidic residues" evidence="5">
    <location>
        <begin position="80"/>
        <end position="89"/>
    </location>
</feature>
<feature type="region of interest" description="Disordered" evidence="5">
    <location>
        <begin position="103"/>
        <end position="124"/>
    </location>
</feature>
<protein>
    <submittedName>
        <fullName evidence="9">La-related protein 6</fullName>
    </submittedName>
</protein>
<evidence type="ECO:0000256" key="2">
    <source>
        <dbReference type="ARBA" id="ARBA00022884"/>
    </source>
</evidence>
<name>A0A195ATX5_9HYME</name>
<feature type="compositionally biased region" description="Basic and acidic residues" evidence="5">
    <location>
        <begin position="10"/>
        <end position="25"/>
    </location>
</feature>
<dbReference type="InterPro" id="IPR035979">
    <property type="entry name" value="RBD_domain_sf"/>
</dbReference>
<dbReference type="InterPro" id="IPR012677">
    <property type="entry name" value="Nucleotide-bd_a/b_plait_sf"/>
</dbReference>
<feature type="compositionally biased region" description="Acidic residues" evidence="5">
    <location>
        <begin position="108"/>
        <end position="117"/>
    </location>
</feature>
<accession>A0A195ATX5</accession>
<dbReference type="PANTHER" id="PTHR22792:SF140">
    <property type="entry name" value="ACHILLES, ISOFORM A"/>
    <property type="match status" value="1"/>
</dbReference>
<dbReference type="InterPro" id="IPR036388">
    <property type="entry name" value="WH-like_DNA-bd_sf"/>
</dbReference>
<dbReference type="Gene3D" id="1.10.10.10">
    <property type="entry name" value="Winged helix-like DNA-binding domain superfamily/Winged helix DNA-binding domain"/>
    <property type="match status" value="1"/>
</dbReference>
<feature type="region of interest" description="Disordered" evidence="5">
    <location>
        <begin position="1"/>
        <end position="91"/>
    </location>
</feature>
<dbReference type="PROSITE" id="PS51938">
    <property type="entry name" value="SUZ_C"/>
    <property type="match status" value="1"/>
</dbReference>
<evidence type="ECO:0000256" key="4">
    <source>
        <dbReference type="PROSITE-ProRule" id="PRU00332"/>
    </source>
</evidence>
<dbReference type="CDD" id="cd08033">
    <property type="entry name" value="LARP_6"/>
    <property type="match status" value="1"/>
</dbReference>
<dbReference type="InterPro" id="IPR002344">
    <property type="entry name" value="Lupus_La"/>
</dbReference>
<dbReference type="SUPFAM" id="SSF54928">
    <property type="entry name" value="RNA-binding domain, RBD"/>
    <property type="match status" value="1"/>
</dbReference>
<evidence type="ECO:0000256" key="5">
    <source>
        <dbReference type="SAM" id="MobiDB-lite"/>
    </source>
</evidence>
<dbReference type="InterPro" id="IPR036390">
    <property type="entry name" value="WH_DNA-bd_sf"/>
</dbReference>
<dbReference type="InterPro" id="IPR024642">
    <property type="entry name" value="SUZ-C"/>
</dbReference>
<organism evidence="9 10">
    <name type="scientific">Atta colombica</name>
    <dbReference type="NCBI Taxonomy" id="520822"/>
    <lineage>
        <taxon>Eukaryota</taxon>
        <taxon>Metazoa</taxon>
        <taxon>Ecdysozoa</taxon>
        <taxon>Arthropoda</taxon>
        <taxon>Hexapoda</taxon>
        <taxon>Insecta</taxon>
        <taxon>Pterygota</taxon>
        <taxon>Neoptera</taxon>
        <taxon>Endopterygota</taxon>
        <taxon>Hymenoptera</taxon>
        <taxon>Apocrita</taxon>
        <taxon>Aculeata</taxon>
        <taxon>Formicoidea</taxon>
        <taxon>Formicidae</taxon>
        <taxon>Myrmicinae</taxon>
        <taxon>Atta</taxon>
    </lineage>
</organism>
<sequence>MWGLELPPKSSEKNRRSRKGSDWPLEHSGASPYFDKNMEFQVSQDLKEQINNLLSSSPRMKKSDTKDSISSVDSDVSLSFDRRGSKSDEADLSDYDSEIRIVKKSDTDQDSGADSLDDVTSKELTEQKHRAEVNVISSESLIESTESTFKKTIDFVTPNDELADKICAQVEYYFSDDNIIKDAFLLKHVKRNKEGYVSLKLISSFKKVKHLSRDWRVVGAALTRSKKLELNSQGTKLRRVNPLPHFDQTAPSRTILAAGLPVEKLTVESVAEIFKPCGEIALIRVLKPGRPVPPEVRQAIAKRPEWASIEEYAMVEFTDSASARIAIQMALGDVQVFELRHSIDKKKKHQPIKKCIPNRTVREDNHNSSSCPSGSEPEDGRVRLKRGFQGYPMYHVHNTSYPFQGMPSSDACLSRKLSSCSISSSENGFMFRRLSSCSGSSSDSGRRYSTCSSGSETAFLHPNYSKNFYHHENHRYSCCPSGPPMECRGICYITNRRGSADCGPLSRRLSTYSRDFDMNIRKSLCSSNSEQNVFYRSRSNNSIAMTHVPENVTRMPSGPDGTRGFFIRSTRISTPLESAH</sequence>
<dbReference type="SMART" id="SM00715">
    <property type="entry name" value="LA"/>
    <property type="match status" value="1"/>
</dbReference>
<dbReference type="GO" id="GO:1990904">
    <property type="term" value="C:ribonucleoprotein complex"/>
    <property type="evidence" value="ECO:0007669"/>
    <property type="project" value="InterPro"/>
</dbReference>
<proteinExistence type="predicted"/>
<dbReference type="GO" id="GO:0005634">
    <property type="term" value="C:nucleus"/>
    <property type="evidence" value="ECO:0007669"/>
    <property type="project" value="UniProtKB-SubCell"/>
</dbReference>
<dbReference type="FunFam" id="1.10.10.10:FF:000158">
    <property type="entry name" value="La ribonucleoprotein domain family member 7"/>
    <property type="match status" value="1"/>
</dbReference>
<dbReference type="SUPFAM" id="SSF46785">
    <property type="entry name" value="Winged helix' DNA-binding domain"/>
    <property type="match status" value="1"/>
</dbReference>
<dbReference type="InterPro" id="IPR000504">
    <property type="entry name" value="RRM_dom"/>
</dbReference>
<dbReference type="AlphaFoldDB" id="A0A195ATX5"/>
<evidence type="ECO:0000256" key="1">
    <source>
        <dbReference type="ARBA" id="ARBA00004123"/>
    </source>
</evidence>
<evidence type="ECO:0000313" key="9">
    <source>
        <dbReference type="EMBL" id="KYM75434.1"/>
    </source>
</evidence>
<dbReference type="Proteomes" id="UP000078540">
    <property type="component" value="Unassembled WGS sequence"/>
</dbReference>
<feature type="region of interest" description="Disordered" evidence="5">
    <location>
        <begin position="358"/>
        <end position="381"/>
    </location>
</feature>
<feature type="domain" description="SUZ-C" evidence="8">
    <location>
        <begin position="528"/>
        <end position="569"/>
    </location>
</feature>
<evidence type="ECO:0000259" key="8">
    <source>
        <dbReference type="PROSITE" id="PS51938"/>
    </source>
</evidence>
<dbReference type="InterPro" id="IPR045180">
    <property type="entry name" value="La_dom_prot"/>
</dbReference>
<dbReference type="PANTHER" id="PTHR22792">
    <property type="entry name" value="LUPUS LA PROTEIN-RELATED"/>
    <property type="match status" value="1"/>
</dbReference>